<evidence type="ECO:0000313" key="2">
    <source>
        <dbReference type="WBParaSite" id="nRc.2.0.1.t47766-RA"/>
    </source>
</evidence>
<proteinExistence type="predicted"/>
<protein>
    <submittedName>
        <fullName evidence="2">Uncharacterized protein</fullName>
    </submittedName>
</protein>
<accession>A0A915LD60</accession>
<sequence length="23" mass="2775">MLQKDIRNKAKQAKDRKNIIFIC</sequence>
<reference evidence="2" key="1">
    <citation type="submission" date="2022-11" db="UniProtKB">
        <authorList>
            <consortium name="WormBaseParasite"/>
        </authorList>
    </citation>
    <scope>IDENTIFICATION</scope>
</reference>
<evidence type="ECO:0000313" key="1">
    <source>
        <dbReference type="Proteomes" id="UP000887565"/>
    </source>
</evidence>
<dbReference type="WBParaSite" id="nRc.2.0.1.t47766-RA">
    <property type="protein sequence ID" value="nRc.2.0.1.t47766-RA"/>
    <property type="gene ID" value="nRc.2.0.1.g47766"/>
</dbReference>
<name>A0A915LD60_ROMCU</name>
<dbReference type="AlphaFoldDB" id="A0A915LD60"/>
<keyword evidence="1" id="KW-1185">Reference proteome</keyword>
<dbReference type="Proteomes" id="UP000887565">
    <property type="component" value="Unplaced"/>
</dbReference>
<organism evidence="1 2">
    <name type="scientific">Romanomermis culicivorax</name>
    <name type="common">Nematode worm</name>
    <dbReference type="NCBI Taxonomy" id="13658"/>
    <lineage>
        <taxon>Eukaryota</taxon>
        <taxon>Metazoa</taxon>
        <taxon>Ecdysozoa</taxon>
        <taxon>Nematoda</taxon>
        <taxon>Enoplea</taxon>
        <taxon>Dorylaimia</taxon>
        <taxon>Mermithida</taxon>
        <taxon>Mermithoidea</taxon>
        <taxon>Mermithidae</taxon>
        <taxon>Romanomermis</taxon>
    </lineage>
</organism>